<organism evidence="2 3">
    <name type="scientific">Candidatus Pristimantibacillus lignocellulolyticus</name>
    <dbReference type="NCBI Taxonomy" id="2994561"/>
    <lineage>
        <taxon>Bacteria</taxon>
        <taxon>Bacillati</taxon>
        <taxon>Bacillota</taxon>
        <taxon>Bacilli</taxon>
        <taxon>Bacillales</taxon>
        <taxon>Paenibacillaceae</taxon>
        <taxon>Candidatus Pristimantibacillus</taxon>
    </lineage>
</organism>
<evidence type="ECO:0000313" key="3">
    <source>
        <dbReference type="Proteomes" id="UP001056756"/>
    </source>
</evidence>
<gene>
    <name evidence="2" type="ORF">NAG76_14745</name>
</gene>
<accession>A0A9J6ZA70</accession>
<dbReference type="InterPro" id="IPR009492">
    <property type="entry name" value="TniQ"/>
</dbReference>
<dbReference type="Pfam" id="PF06527">
    <property type="entry name" value="TniQ"/>
    <property type="match status" value="1"/>
</dbReference>
<name>A0A9J6ZA70_9BACL</name>
<sequence length="605" mass="71138">MLINRPQTIYDESLRGYMIRLSESNYNVQETFKLYKATGLYKYNKPKNLMVLDSESDLSELAELSGRDVKQLELLTFQPYLHNVLSVKSATLSYHFDHFGTSMYRSQVCPQCLREHGYMRKIWDLTVVTTCHIHNCKLLDQCLACNKILSPYRKRINFCDCGFDLRGLPDLDSLNFEISKLLHGKLYDIKSKSPNESTFFDNHSFFTCVCLILCFAGVISGEFYKEKRLKYSQPLQDSKMPELVQIVYELFQGWPSNFYCLLDAYRIVKKNNKKVFWKFHNLIFNKLNFPHYKNIQEAYKQYFSKYGDTGYCFVETLTYNNKKFLDLLQINEEDFKKILKPFNGISQSVRKRVVYRQNKNNLNPDDKLVTTQVMMDSLGICIEQVNAFRERGIIQAIRGPEIDGFRKWLFSNKALQQLLNTLNKRVIYKIDDNELLIDIKQAKKIVSTWGLTFCDLIEGILNGEIRTYSRKKDSGLKELRFVKDDIMKFLKKDNMNVNEISRELKVCKKYIYSWTQKGYLISSSLSSGAVVIINKTDYLRFKKTYITGSEALKQQTRVKSVESLVRFLRERDIEPVSGPKVDDGHGYLFKRDELLYYWLSQMREK</sequence>
<protein>
    <submittedName>
        <fullName evidence="2">TniQ family protein</fullName>
    </submittedName>
</protein>
<dbReference type="AlphaFoldDB" id="A0A9J6ZA70"/>
<dbReference type="KEGG" id="plig:NAG76_14745"/>
<proteinExistence type="predicted"/>
<feature type="domain" description="TniQ" evidence="1">
    <location>
        <begin position="5"/>
        <end position="138"/>
    </location>
</feature>
<reference evidence="2" key="1">
    <citation type="submission" date="2022-05" db="EMBL/GenBank/DDBJ databases">
        <title>Novel bacterial taxa in a minimal lignocellulolytic consortium and its capacity to transform plastics disclosed by genome-resolved metagenomics.</title>
        <authorList>
            <person name="Rodriguez C.A.D."/>
            <person name="Diaz-Garcia L."/>
            <person name="Herrera K."/>
            <person name="Tarazona N.A."/>
            <person name="Sproer C."/>
            <person name="Overmann J."/>
            <person name="Jimenez D.J."/>
        </authorList>
    </citation>
    <scope>NUCLEOTIDE SEQUENCE</scope>
    <source>
        <strain evidence="2">MAG5</strain>
    </source>
</reference>
<dbReference type="Proteomes" id="UP001056756">
    <property type="component" value="Chromosome"/>
</dbReference>
<dbReference type="EMBL" id="CP097899">
    <property type="protein sequence ID" value="URN93094.1"/>
    <property type="molecule type" value="Genomic_DNA"/>
</dbReference>
<evidence type="ECO:0000313" key="2">
    <source>
        <dbReference type="EMBL" id="URN93094.1"/>
    </source>
</evidence>
<evidence type="ECO:0000259" key="1">
    <source>
        <dbReference type="Pfam" id="PF06527"/>
    </source>
</evidence>